<proteinExistence type="inferred from homology"/>
<dbReference type="Proteomes" id="UP000799767">
    <property type="component" value="Unassembled WGS sequence"/>
</dbReference>
<organism evidence="4 5">
    <name type="scientific">Neohortaea acidophila</name>
    <dbReference type="NCBI Taxonomy" id="245834"/>
    <lineage>
        <taxon>Eukaryota</taxon>
        <taxon>Fungi</taxon>
        <taxon>Dikarya</taxon>
        <taxon>Ascomycota</taxon>
        <taxon>Pezizomycotina</taxon>
        <taxon>Dothideomycetes</taxon>
        <taxon>Dothideomycetidae</taxon>
        <taxon>Mycosphaerellales</taxon>
        <taxon>Teratosphaeriaceae</taxon>
        <taxon>Neohortaea</taxon>
    </lineage>
</organism>
<dbReference type="NCBIfam" id="NF041278">
    <property type="entry name" value="CmcJ_NvfI_EfuI"/>
    <property type="match status" value="1"/>
</dbReference>
<dbReference type="PANTHER" id="PTHR34598">
    <property type="entry name" value="BLL6449 PROTEIN"/>
    <property type="match status" value="1"/>
</dbReference>
<feature type="region of interest" description="Disordered" evidence="3">
    <location>
        <begin position="1"/>
        <end position="27"/>
    </location>
</feature>
<evidence type="ECO:0000313" key="4">
    <source>
        <dbReference type="EMBL" id="KAF2487723.1"/>
    </source>
</evidence>
<sequence length="329" mass="36806">MAEAAPHYGTLRFDIPDQSSTSEERGLFAPPGAKEVVYEKLPLHNFHTSPDVVKGGAGLDVQGFTWIQHRSVLQNSDQWLEGQNIEATYLAECEDLICRATGAKRAIANNAFFRRRPQDDMSDPKHVHLRDTPLDKAIGQLPRDANYVFGRDAAESSLPPARMAHSDYSVTGLRSSVRYCRKDICEKASEALEAEDEKSAHIPRYAAYSVWRPIKPVKKDPIALCDWRTIDKQNESTTIEYRATSGVTENGEYIIQGLIGLPPKHPIKQKWYWVPEQKPDEVAIIKFADTAGDTDQDVAQGCLHLSPVVEGTEGEAGRESIDVRVFAFW</sequence>
<dbReference type="GeneID" id="54476095"/>
<dbReference type="PANTHER" id="PTHR34598:SF3">
    <property type="entry name" value="OXIDOREDUCTASE AN1597"/>
    <property type="match status" value="1"/>
</dbReference>
<dbReference type="AlphaFoldDB" id="A0A6A6Q7U5"/>
<evidence type="ECO:0000313" key="5">
    <source>
        <dbReference type="Proteomes" id="UP000799767"/>
    </source>
</evidence>
<dbReference type="GO" id="GO:0016491">
    <property type="term" value="F:oxidoreductase activity"/>
    <property type="evidence" value="ECO:0007669"/>
    <property type="project" value="UniProtKB-KW"/>
</dbReference>
<gene>
    <name evidence="4" type="ORF">BDY17DRAFT_307073</name>
</gene>
<evidence type="ECO:0008006" key="6">
    <source>
        <dbReference type="Google" id="ProtNLM"/>
    </source>
</evidence>
<keyword evidence="1" id="KW-0560">Oxidoreductase</keyword>
<dbReference type="OrthoDB" id="412788at2759"/>
<keyword evidence="5" id="KW-1185">Reference proteome</keyword>
<dbReference type="RefSeq" id="XP_033594292.1">
    <property type="nucleotide sequence ID" value="XM_033735093.1"/>
</dbReference>
<comment type="similarity">
    <text evidence="2">Belongs to the asaB hydroxylase/desaturase family.</text>
</comment>
<protein>
    <recommendedName>
        <fullName evidence="6">GA4 desaturase</fullName>
    </recommendedName>
</protein>
<evidence type="ECO:0000256" key="2">
    <source>
        <dbReference type="ARBA" id="ARBA00023604"/>
    </source>
</evidence>
<reference evidence="4" key="1">
    <citation type="journal article" date="2020" name="Stud. Mycol.">
        <title>101 Dothideomycetes genomes: a test case for predicting lifestyles and emergence of pathogens.</title>
        <authorList>
            <person name="Haridas S."/>
            <person name="Albert R."/>
            <person name="Binder M."/>
            <person name="Bloem J."/>
            <person name="Labutti K."/>
            <person name="Salamov A."/>
            <person name="Andreopoulos B."/>
            <person name="Baker S."/>
            <person name="Barry K."/>
            <person name="Bills G."/>
            <person name="Bluhm B."/>
            <person name="Cannon C."/>
            <person name="Castanera R."/>
            <person name="Culley D."/>
            <person name="Daum C."/>
            <person name="Ezra D."/>
            <person name="Gonzalez J."/>
            <person name="Henrissat B."/>
            <person name="Kuo A."/>
            <person name="Liang C."/>
            <person name="Lipzen A."/>
            <person name="Lutzoni F."/>
            <person name="Magnuson J."/>
            <person name="Mondo S."/>
            <person name="Nolan M."/>
            <person name="Ohm R."/>
            <person name="Pangilinan J."/>
            <person name="Park H.-J."/>
            <person name="Ramirez L."/>
            <person name="Alfaro M."/>
            <person name="Sun H."/>
            <person name="Tritt A."/>
            <person name="Yoshinaga Y."/>
            <person name="Zwiers L.-H."/>
            <person name="Turgeon B."/>
            <person name="Goodwin S."/>
            <person name="Spatafora J."/>
            <person name="Crous P."/>
            <person name="Grigoriev I."/>
        </authorList>
    </citation>
    <scope>NUCLEOTIDE SEQUENCE</scope>
    <source>
        <strain evidence="4">CBS 113389</strain>
    </source>
</reference>
<accession>A0A6A6Q7U5</accession>
<dbReference type="EMBL" id="MU001631">
    <property type="protein sequence ID" value="KAF2487723.1"/>
    <property type="molecule type" value="Genomic_DNA"/>
</dbReference>
<evidence type="ECO:0000256" key="3">
    <source>
        <dbReference type="SAM" id="MobiDB-lite"/>
    </source>
</evidence>
<evidence type="ECO:0000256" key="1">
    <source>
        <dbReference type="ARBA" id="ARBA00023002"/>
    </source>
</evidence>
<dbReference type="InterPro" id="IPR044053">
    <property type="entry name" value="AsaB-like"/>
</dbReference>
<name>A0A6A6Q7U5_9PEZI</name>